<comment type="caution">
    <text evidence="1">The sequence shown here is derived from an EMBL/GenBank/DDBJ whole genome shotgun (WGS) entry which is preliminary data.</text>
</comment>
<proteinExistence type="predicted"/>
<evidence type="ECO:0000313" key="2">
    <source>
        <dbReference type="Proteomes" id="UP001372338"/>
    </source>
</evidence>
<organism evidence="1 2">
    <name type="scientific">Crotalaria pallida</name>
    <name type="common">Smooth rattlebox</name>
    <name type="synonym">Crotalaria striata</name>
    <dbReference type="NCBI Taxonomy" id="3830"/>
    <lineage>
        <taxon>Eukaryota</taxon>
        <taxon>Viridiplantae</taxon>
        <taxon>Streptophyta</taxon>
        <taxon>Embryophyta</taxon>
        <taxon>Tracheophyta</taxon>
        <taxon>Spermatophyta</taxon>
        <taxon>Magnoliopsida</taxon>
        <taxon>eudicotyledons</taxon>
        <taxon>Gunneridae</taxon>
        <taxon>Pentapetalae</taxon>
        <taxon>rosids</taxon>
        <taxon>fabids</taxon>
        <taxon>Fabales</taxon>
        <taxon>Fabaceae</taxon>
        <taxon>Papilionoideae</taxon>
        <taxon>50 kb inversion clade</taxon>
        <taxon>genistoids sensu lato</taxon>
        <taxon>core genistoids</taxon>
        <taxon>Crotalarieae</taxon>
        <taxon>Crotalaria</taxon>
    </lineage>
</organism>
<sequence length="113" mass="12867">MPIPRGFMHQSTNEILELVLPTNQFNDLTLTESTKPMTLIPSSLKTAPLRTTGRVYRVTVSEGINPTCFIFLPLNTDLCQLKLCTFPRAFTFHTLEQAQPFEQQLDQHDNMKG</sequence>
<dbReference type="EMBL" id="JAYWIO010000008">
    <property type="protein sequence ID" value="KAK7243753.1"/>
    <property type="molecule type" value="Genomic_DNA"/>
</dbReference>
<name>A0AAN9HSI0_CROPI</name>
<reference evidence="1 2" key="1">
    <citation type="submission" date="2024-01" db="EMBL/GenBank/DDBJ databases">
        <title>The genomes of 5 underutilized Papilionoideae crops provide insights into root nodulation and disease resistanc.</title>
        <authorList>
            <person name="Yuan L."/>
        </authorList>
    </citation>
    <scope>NUCLEOTIDE SEQUENCE [LARGE SCALE GENOMIC DNA]</scope>
    <source>
        <strain evidence="1">ZHUSHIDOU_FW_LH</strain>
        <tissue evidence="1">Leaf</tissue>
    </source>
</reference>
<protein>
    <submittedName>
        <fullName evidence="1">Uncharacterized protein</fullName>
    </submittedName>
</protein>
<dbReference type="Proteomes" id="UP001372338">
    <property type="component" value="Unassembled WGS sequence"/>
</dbReference>
<accession>A0AAN9HSI0</accession>
<gene>
    <name evidence="1" type="ORF">RIF29_38564</name>
</gene>
<keyword evidence="2" id="KW-1185">Reference proteome</keyword>
<dbReference type="AlphaFoldDB" id="A0AAN9HSI0"/>
<evidence type="ECO:0000313" key="1">
    <source>
        <dbReference type="EMBL" id="KAK7243753.1"/>
    </source>
</evidence>